<feature type="binding site" evidence="5">
    <location>
        <position position="266"/>
    </location>
    <ligand>
        <name>S-adenosyl-L-methionine</name>
        <dbReference type="ChEBI" id="CHEBI:59789"/>
    </ligand>
</feature>
<gene>
    <name evidence="7" type="ORF">PYX00_010553</name>
</gene>
<dbReference type="InterPro" id="IPR029063">
    <property type="entry name" value="SAM-dependent_MTases_sf"/>
</dbReference>
<dbReference type="InterPro" id="IPR048889">
    <property type="entry name" value="NSUN5_RCM1_N"/>
</dbReference>
<comment type="caution">
    <text evidence="5">Lacks conserved residue(s) required for the propagation of feature annotation.</text>
</comment>
<feature type="binding site" evidence="5">
    <location>
        <position position="293"/>
    </location>
    <ligand>
        <name>S-adenosyl-L-methionine</name>
        <dbReference type="ChEBI" id="CHEBI:59789"/>
    </ligand>
</feature>
<keyword evidence="3 5" id="KW-0949">S-adenosyl-L-methionine</keyword>
<accession>A0AAW2HFY5</accession>
<evidence type="ECO:0000256" key="2">
    <source>
        <dbReference type="ARBA" id="ARBA00022679"/>
    </source>
</evidence>
<dbReference type="PANTHER" id="PTHR22807">
    <property type="entry name" value="NOP2 YEAST -RELATED NOL1/NOP2/FMU SUN DOMAIN-CONTAINING"/>
    <property type="match status" value="1"/>
</dbReference>
<dbReference type="Pfam" id="PF21148">
    <property type="entry name" value="NSUN5_fdxn-like"/>
    <property type="match status" value="1"/>
</dbReference>
<dbReference type="PROSITE" id="PS51686">
    <property type="entry name" value="SAM_MT_RSMB_NOP"/>
    <property type="match status" value="1"/>
</dbReference>
<dbReference type="AlphaFoldDB" id="A0AAW2HFY5"/>
<organism evidence="7">
    <name type="scientific">Menopon gallinae</name>
    <name type="common">poultry shaft louse</name>
    <dbReference type="NCBI Taxonomy" id="328185"/>
    <lineage>
        <taxon>Eukaryota</taxon>
        <taxon>Metazoa</taxon>
        <taxon>Ecdysozoa</taxon>
        <taxon>Arthropoda</taxon>
        <taxon>Hexapoda</taxon>
        <taxon>Insecta</taxon>
        <taxon>Pterygota</taxon>
        <taxon>Neoptera</taxon>
        <taxon>Paraneoptera</taxon>
        <taxon>Psocodea</taxon>
        <taxon>Troctomorpha</taxon>
        <taxon>Phthiraptera</taxon>
        <taxon>Amblycera</taxon>
        <taxon>Menoponidae</taxon>
        <taxon>Menopon</taxon>
    </lineage>
</organism>
<evidence type="ECO:0000256" key="3">
    <source>
        <dbReference type="ARBA" id="ARBA00022691"/>
    </source>
</evidence>
<dbReference type="GO" id="GO:0070475">
    <property type="term" value="P:rRNA base methylation"/>
    <property type="evidence" value="ECO:0007669"/>
    <property type="project" value="TreeGrafter"/>
</dbReference>
<dbReference type="Gene3D" id="3.40.50.150">
    <property type="entry name" value="Vaccinia Virus protein VP39"/>
    <property type="match status" value="1"/>
</dbReference>
<dbReference type="InterPro" id="IPR049561">
    <property type="entry name" value="NSUN5_7_fdxn-like"/>
</dbReference>
<dbReference type="PANTHER" id="PTHR22807:SF4">
    <property type="entry name" value="28S RRNA (CYTOSINE-C(5))-METHYLTRANSFERASE"/>
    <property type="match status" value="1"/>
</dbReference>
<name>A0AAW2HFY5_9NEOP</name>
<sequence length="459" mass="52927">MFSRKEFVNSGFVHSVKVPRLYKTASLIVKRVVENGESLKQLVYSSRHKNVKGLYALVVETIKHSQALDKLLKKSKLLEKESRLEPWLARILITEMLYRNKELKGTSKPVQTIISYREKLMKFMDKNKNDRSSAKVIKPRYVRVNTLQYTPDEVIKMFRDEGWIFLQSCSDYESFLETVTNLKDDEFMKDFHVKEMLVFPPSAQFYKNELYLNGSIVLQDKASCLPVCLLQPTPNSTVLDMCSAPGMKTTHLSARMKNKGTIYAVELNQRRYETLCDLVKNTGCTNVKPINMDALLIGQNDETSWSKDVEYILVDPSCSGTGMVDRRNVFLNEQKDNQRIKKLCAFQFKLLMHALTNFPNAKRVVYSTCSVLTVENEKVVDDVLRKLSQSDCPSEFELVDAMKESWPTRGSEDYEIGKHCLYADPEKDQTNGFFVAVFQRRESKGESEEPKKKKNRSNI</sequence>
<dbReference type="PRINTS" id="PR02008">
    <property type="entry name" value="RCMTFAMILY"/>
</dbReference>
<dbReference type="Pfam" id="PF21153">
    <property type="entry name" value="NSUN5_N"/>
    <property type="match status" value="1"/>
</dbReference>
<dbReference type="GO" id="GO:0005730">
    <property type="term" value="C:nucleolus"/>
    <property type="evidence" value="ECO:0007669"/>
    <property type="project" value="TreeGrafter"/>
</dbReference>
<keyword evidence="2 5" id="KW-0808">Transferase</keyword>
<keyword evidence="1 5" id="KW-0489">Methyltransferase</keyword>
<dbReference type="GO" id="GO:0008173">
    <property type="term" value="F:RNA methyltransferase activity"/>
    <property type="evidence" value="ECO:0007669"/>
    <property type="project" value="InterPro"/>
</dbReference>
<evidence type="ECO:0000256" key="1">
    <source>
        <dbReference type="ARBA" id="ARBA00022603"/>
    </source>
</evidence>
<dbReference type="EMBL" id="JARGDH010000005">
    <property type="protein sequence ID" value="KAL0268730.1"/>
    <property type="molecule type" value="Genomic_DNA"/>
</dbReference>
<proteinExistence type="inferred from homology"/>
<comment type="similarity">
    <text evidence="5">Belongs to the class I-like SAM-binding methyltransferase superfamily. RsmB/NOP family.</text>
</comment>
<evidence type="ECO:0000259" key="6">
    <source>
        <dbReference type="PROSITE" id="PS51686"/>
    </source>
</evidence>
<evidence type="ECO:0000313" key="7">
    <source>
        <dbReference type="EMBL" id="KAL0268730.1"/>
    </source>
</evidence>
<feature type="active site" description="Nucleophile" evidence="5">
    <location>
        <position position="369"/>
    </location>
</feature>
<dbReference type="InterPro" id="IPR023267">
    <property type="entry name" value="RCMT"/>
</dbReference>
<evidence type="ECO:0000256" key="4">
    <source>
        <dbReference type="ARBA" id="ARBA00022884"/>
    </source>
</evidence>
<dbReference type="InterPro" id="IPR049560">
    <property type="entry name" value="MeTrfase_RsmB-F_NOP2_cat"/>
</dbReference>
<comment type="caution">
    <text evidence="7">The sequence shown here is derived from an EMBL/GenBank/DDBJ whole genome shotgun (WGS) entry which is preliminary data.</text>
</comment>
<dbReference type="InterPro" id="IPR001678">
    <property type="entry name" value="MeTrfase_RsmB-F_NOP2_dom"/>
</dbReference>
<feature type="binding site" evidence="5">
    <location>
        <position position="315"/>
    </location>
    <ligand>
        <name>S-adenosyl-L-methionine</name>
        <dbReference type="ChEBI" id="CHEBI:59789"/>
    </ligand>
</feature>
<dbReference type="Gene3D" id="3.30.70.1170">
    <property type="entry name" value="Sun protein, domain 3"/>
    <property type="match status" value="1"/>
</dbReference>
<dbReference type="SUPFAM" id="SSF53335">
    <property type="entry name" value="S-adenosyl-L-methionine-dependent methyltransferases"/>
    <property type="match status" value="1"/>
</dbReference>
<feature type="domain" description="SAM-dependent MTase RsmB/NOP-type" evidence="6">
    <location>
        <begin position="130"/>
        <end position="441"/>
    </location>
</feature>
<protein>
    <recommendedName>
        <fullName evidence="6">SAM-dependent MTase RsmB/NOP-type domain-containing protein</fullName>
    </recommendedName>
</protein>
<dbReference type="Pfam" id="PF01189">
    <property type="entry name" value="Methyltr_RsmB-F"/>
    <property type="match status" value="1"/>
</dbReference>
<evidence type="ECO:0000256" key="5">
    <source>
        <dbReference type="PROSITE-ProRule" id="PRU01023"/>
    </source>
</evidence>
<reference evidence="7" key="1">
    <citation type="journal article" date="2024" name="Gigascience">
        <title>Chromosome-level genome of the poultry shaft louse Menopon gallinae provides insight into the host-switching and adaptive evolution of parasitic lice.</title>
        <authorList>
            <person name="Xu Y."/>
            <person name="Ma L."/>
            <person name="Liu S."/>
            <person name="Liang Y."/>
            <person name="Liu Q."/>
            <person name="He Z."/>
            <person name="Tian L."/>
            <person name="Duan Y."/>
            <person name="Cai W."/>
            <person name="Li H."/>
            <person name="Song F."/>
        </authorList>
    </citation>
    <scope>NUCLEOTIDE SEQUENCE</scope>
    <source>
        <strain evidence="7">Cailab_2023a</strain>
    </source>
</reference>
<dbReference type="GO" id="GO:0003723">
    <property type="term" value="F:RNA binding"/>
    <property type="evidence" value="ECO:0007669"/>
    <property type="project" value="UniProtKB-UniRule"/>
</dbReference>
<keyword evidence="4 5" id="KW-0694">RNA-binding</keyword>